<dbReference type="PROSITE" id="PS51292">
    <property type="entry name" value="ZF_RING_CH"/>
    <property type="match status" value="1"/>
</dbReference>
<dbReference type="GO" id="GO:0008270">
    <property type="term" value="F:zinc ion binding"/>
    <property type="evidence" value="ECO:0007669"/>
    <property type="project" value="UniProtKB-KW"/>
</dbReference>
<comment type="caution">
    <text evidence="6">The sequence shown here is derived from an EMBL/GenBank/DDBJ whole genome shotgun (WGS) entry which is preliminary data.</text>
</comment>
<keyword evidence="7" id="KW-1185">Reference proteome</keyword>
<feature type="domain" description="RING-CH-type" evidence="4">
    <location>
        <begin position="2"/>
        <end position="63"/>
    </location>
</feature>
<evidence type="ECO:0000313" key="5">
    <source>
        <dbReference type="EMBL" id="KAG2484449.1"/>
    </source>
</evidence>
<dbReference type="OrthoDB" id="542746at2759"/>
<keyword evidence="3" id="KW-0862">Zinc</keyword>
<evidence type="ECO:0000313" key="7">
    <source>
        <dbReference type="Proteomes" id="UP000612055"/>
    </source>
</evidence>
<dbReference type="EMBL" id="JAEHOE010000150">
    <property type="protein sequence ID" value="KAG2484450.1"/>
    <property type="molecule type" value="Genomic_DNA"/>
</dbReference>
<dbReference type="SMART" id="SM00744">
    <property type="entry name" value="RINGv"/>
    <property type="match status" value="1"/>
</dbReference>
<dbReference type="InterPro" id="IPR013083">
    <property type="entry name" value="Znf_RING/FYVE/PHD"/>
</dbReference>
<dbReference type="EMBL" id="JAEHOE010000150">
    <property type="protein sequence ID" value="KAG2484449.1"/>
    <property type="molecule type" value="Genomic_DNA"/>
</dbReference>
<evidence type="ECO:0000256" key="2">
    <source>
        <dbReference type="ARBA" id="ARBA00022771"/>
    </source>
</evidence>
<dbReference type="SUPFAM" id="SSF57850">
    <property type="entry name" value="RING/U-box"/>
    <property type="match status" value="1"/>
</dbReference>
<gene>
    <name evidence="5" type="ORF">HYH03_016759</name>
    <name evidence="6" type="ORF">HYH03_016760</name>
</gene>
<keyword evidence="2" id="KW-0863">Zinc-finger</keyword>
<proteinExistence type="predicted"/>
<organism evidence="6 7">
    <name type="scientific">Edaphochlamys debaryana</name>
    <dbReference type="NCBI Taxonomy" id="47281"/>
    <lineage>
        <taxon>Eukaryota</taxon>
        <taxon>Viridiplantae</taxon>
        <taxon>Chlorophyta</taxon>
        <taxon>core chlorophytes</taxon>
        <taxon>Chlorophyceae</taxon>
        <taxon>CS clade</taxon>
        <taxon>Chlamydomonadales</taxon>
        <taxon>Chlamydomonadales incertae sedis</taxon>
        <taxon>Edaphochlamys</taxon>
    </lineage>
</organism>
<dbReference type="AlphaFoldDB" id="A0A836BPT9"/>
<dbReference type="Gene3D" id="3.30.40.10">
    <property type="entry name" value="Zinc/RING finger domain, C3HC4 (zinc finger)"/>
    <property type="match status" value="1"/>
</dbReference>
<evidence type="ECO:0000256" key="1">
    <source>
        <dbReference type="ARBA" id="ARBA00022723"/>
    </source>
</evidence>
<name>A0A836BPT9_9CHLO</name>
<keyword evidence="1" id="KW-0479">Metal-binding</keyword>
<reference evidence="6" key="1">
    <citation type="journal article" date="2020" name="bioRxiv">
        <title>Comparative genomics of Chlamydomonas.</title>
        <authorList>
            <person name="Craig R.J."/>
            <person name="Hasan A.R."/>
            <person name="Ness R.W."/>
            <person name="Keightley P.D."/>
        </authorList>
    </citation>
    <scope>NUCLEOTIDE SEQUENCE</scope>
    <source>
        <strain evidence="6">CCAP 11/70</strain>
    </source>
</reference>
<dbReference type="Proteomes" id="UP000612055">
    <property type="component" value="Unassembled WGS sequence"/>
</dbReference>
<protein>
    <recommendedName>
        <fullName evidence="4">RING-CH-type domain-containing protein</fullName>
    </recommendedName>
</protein>
<evidence type="ECO:0000256" key="3">
    <source>
        <dbReference type="ARBA" id="ARBA00022833"/>
    </source>
</evidence>
<dbReference type="Pfam" id="PF12906">
    <property type="entry name" value="RINGv"/>
    <property type="match status" value="1"/>
</dbReference>
<accession>A0A836BPT9</accession>
<evidence type="ECO:0000259" key="4">
    <source>
        <dbReference type="PROSITE" id="PS51292"/>
    </source>
</evidence>
<sequence>MAPDASSDCCWICLGGSEAGPLDRPCSCPRSVHLECLGRWQLQSAGRSEEHRCRFCSHPLPPLEASLTPSHLAPVAKTVTPYMAIVYGGEQYKIPVRPGPDGMAEFRARVKCLFGMPYDAEFNVSFECAAPSSGERLTLAGIGAFNAAAHCAAISAAKRAVGEDGGFEWGPEAPAHRGAAQQGRRC</sequence>
<evidence type="ECO:0000313" key="6">
    <source>
        <dbReference type="EMBL" id="KAG2484450.1"/>
    </source>
</evidence>
<dbReference type="InterPro" id="IPR011016">
    <property type="entry name" value="Znf_RING-CH"/>
</dbReference>